<dbReference type="Pfam" id="PF21993">
    <property type="entry name" value="TetR_C_13_2"/>
    <property type="match status" value="1"/>
</dbReference>
<dbReference type="Pfam" id="PF00440">
    <property type="entry name" value="TetR_N"/>
    <property type="match status" value="1"/>
</dbReference>
<dbReference type="PANTHER" id="PTHR47506:SF1">
    <property type="entry name" value="HTH-TYPE TRANSCRIPTIONAL REGULATOR YJDC"/>
    <property type="match status" value="1"/>
</dbReference>
<evidence type="ECO:0000256" key="2">
    <source>
        <dbReference type="ARBA" id="ARBA00023125"/>
    </source>
</evidence>
<comment type="caution">
    <text evidence="6">The sequence shown here is derived from an EMBL/GenBank/DDBJ whole genome shotgun (WGS) entry which is preliminary data.</text>
</comment>
<dbReference type="SUPFAM" id="SSF48498">
    <property type="entry name" value="Tetracyclin repressor-like, C-terminal domain"/>
    <property type="match status" value="1"/>
</dbReference>
<dbReference type="Proteomes" id="UP001597216">
    <property type="component" value="Unassembled WGS sequence"/>
</dbReference>
<keyword evidence="3" id="KW-0804">Transcription</keyword>
<dbReference type="SUPFAM" id="SSF46689">
    <property type="entry name" value="Homeodomain-like"/>
    <property type="match status" value="1"/>
</dbReference>
<evidence type="ECO:0000256" key="3">
    <source>
        <dbReference type="ARBA" id="ARBA00023163"/>
    </source>
</evidence>
<feature type="domain" description="HTH tetR-type" evidence="5">
    <location>
        <begin position="6"/>
        <end position="66"/>
    </location>
</feature>
<sequence>MARPLEFDRDQALMSALGVFWRQGYQAASVPDLLEATGLSRSSLYAAFGDKRGLYLQCLDLYTARTLGLLAQTRAEHPPLVALRVFFERTLLQPGCLLVNTTLEMAEVDDGLRDEAGVRMAQVQEAFEVCLRDAGCTPSQAAELAGFLMLINQGLRVSSRRDLTPETRQAQLDTAFKILAAAIPQAALRPPEPEPSHEA</sequence>
<accession>A0ABW3T104</accession>
<organism evidence="6 7">
    <name type="scientific">Phenylobacterium conjunctum</name>
    <dbReference type="NCBI Taxonomy" id="1298959"/>
    <lineage>
        <taxon>Bacteria</taxon>
        <taxon>Pseudomonadati</taxon>
        <taxon>Pseudomonadota</taxon>
        <taxon>Alphaproteobacteria</taxon>
        <taxon>Caulobacterales</taxon>
        <taxon>Caulobacteraceae</taxon>
        <taxon>Phenylobacterium</taxon>
    </lineage>
</organism>
<dbReference type="EMBL" id="JBHTLQ010000015">
    <property type="protein sequence ID" value="MFD1190628.1"/>
    <property type="molecule type" value="Genomic_DNA"/>
</dbReference>
<evidence type="ECO:0000256" key="4">
    <source>
        <dbReference type="PROSITE-ProRule" id="PRU00335"/>
    </source>
</evidence>
<dbReference type="InterPro" id="IPR009057">
    <property type="entry name" value="Homeodomain-like_sf"/>
</dbReference>
<keyword evidence="1" id="KW-0805">Transcription regulation</keyword>
<proteinExistence type="predicted"/>
<dbReference type="Gene3D" id="1.10.10.60">
    <property type="entry name" value="Homeodomain-like"/>
    <property type="match status" value="1"/>
</dbReference>
<dbReference type="InterPro" id="IPR054156">
    <property type="entry name" value="YxaF_TetR_C"/>
</dbReference>
<dbReference type="InterPro" id="IPR001647">
    <property type="entry name" value="HTH_TetR"/>
</dbReference>
<dbReference type="InterPro" id="IPR036271">
    <property type="entry name" value="Tet_transcr_reg_TetR-rel_C_sf"/>
</dbReference>
<name>A0ABW3T104_9CAUL</name>
<dbReference type="Gene3D" id="1.10.357.10">
    <property type="entry name" value="Tetracycline Repressor, domain 2"/>
    <property type="match status" value="1"/>
</dbReference>
<keyword evidence="2 4" id="KW-0238">DNA-binding</keyword>
<feature type="DNA-binding region" description="H-T-H motif" evidence="4">
    <location>
        <begin position="29"/>
        <end position="48"/>
    </location>
</feature>
<dbReference type="PROSITE" id="PS50977">
    <property type="entry name" value="HTH_TETR_2"/>
    <property type="match status" value="1"/>
</dbReference>
<evidence type="ECO:0000256" key="1">
    <source>
        <dbReference type="ARBA" id="ARBA00023015"/>
    </source>
</evidence>
<evidence type="ECO:0000313" key="6">
    <source>
        <dbReference type="EMBL" id="MFD1190628.1"/>
    </source>
</evidence>
<evidence type="ECO:0000313" key="7">
    <source>
        <dbReference type="Proteomes" id="UP001597216"/>
    </source>
</evidence>
<protein>
    <submittedName>
        <fullName evidence="6">TetR/AcrR family transcriptional regulator</fullName>
    </submittedName>
</protein>
<keyword evidence="7" id="KW-1185">Reference proteome</keyword>
<reference evidence="7" key="1">
    <citation type="journal article" date="2019" name="Int. J. Syst. Evol. Microbiol.">
        <title>The Global Catalogue of Microorganisms (GCM) 10K type strain sequencing project: providing services to taxonomists for standard genome sequencing and annotation.</title>
        <authorList>
            <consortium name="The Broad Institute Genomics Platform"/>
            <consortium name="The Broad Institute Genome Sequencing Center for Infectious Disease"/>
            <person name="Wu L."/>
            <person name="Ma J."/>
        </authorList>
    </citation>
    <scope>NUCLEOTIDE SEQUENCE [LARGE SCALE GENOMIC DNA]</scope>
    <source>
        <strain evidence="7">CCUG 55074</strain>
    </source>
</reference>
<evidence type="ECO:0000259" key="5">
    <source>
        <dbReference type="PROSITE" id="PS50977"/>
    </source>
</evidence>
<dbReference type="PANTHER" id="PTHR47506">
    <property type="entry name" value="TRANSCRIPTIONAL REGULATORY PROTEIN"/>
    <property type="match status" value="1"/>
</dbReference>
<gene>
    <name evidence="6" type="ORF">ACFQ27_08570</name>
</gene>
<dbReference type="RefSeq" id="WP_374342896.1">
    <property type="nucleotide sequence ID" value="NZ_JBHTLQ010000015.1"/>
</dbReference>